<reference evidence="8" key="1">
    <citation type="journal article" date="2016" name="Genome Announc.">
        <title>Draft genome sequences of fungus Aspergillus calidoustus.</title>
        <authorList>
            <person name="Horn F."/>
            <person name="Linde J."/>
            <person name="Mattern D.J."/>
            <person name="Walther G."/>
            <person name="Guthke R."/>
            <person name="Scherlach K."/>
            <person name="Martin K."/>
            <person name="Brakhage A.A."/>
            <person name="Petzke L."/>
            <person name="Valiante V."/>
        </authorList>
    </citation>
    <scope>NUCLEOTIDE SEQUENCE [LARGE SCALE GENOMIC DNA]</scope>
    <source>
        <strain evidence="8">SF006504</strain>
    </source>
</reference>
<evidence type="ECO:0000256" key="3">
    <source>
        <dbReference type="ARBA" id="ARBA00023180"/>
    </source>
</evidence>
<dbReference type="OrthoDB" id="4215304at2759"/>
<dbReference type="AlphaFoldDB" id="A0A0U5GJA6"/>
<evidence type="ECO:0000313" key="7">
    <source>
        <dbReference type="EMBL" id="CEL11447.1"/>
    </source>
</evidence>
<dbReference type="InterPro" id="IPR036881">
    <property type="entry name" value="Glyco_hydro_3_C_sf"/>
</dbReference>
<proteinExistence type="inferred from homology"/>
<keyword evidence="2" id="KW-0378">Hydrolase</keyword>
<dbReference type="Gene3D" id="3.20.20.300">
    <property type="entry name" value="Glycoside hydrolase, family 3, N-terminal domain"/>
    <property type="match status" value="1"/>
</dbReference>
<name>A0A0U5GJA6_ASPCI</name>
<dbReference type="Proteomes" id="UP000054771">
    <property type="component" value="Unassembled WGS sequence"/>
</dbReference>
<evidence type="ECO:0000256" key="5">
    <source>
        <dbReference type="ARBA" id="ARBA00023295"/>
    </source>
</evidence>
<dbReference type="InterPro" id="IPR001764">
    <property type="entry name" value="Glyco_hydro_3_N"/>
</dbReference>
<dbReference type="SUPFAM" id="SSF55729">
    <property type="entry name" value="Acyl-CoA N-acyltransferases (Nat)"/>
    <property type="match status" value="1"/>
</dbReference>
<dbReference type="STRING" id="454130.A0A0U5GJA6"/>
<comment type="similarity">
    <text evidence="1">Belongs to the glycosyl hydrolase 3 family.</text>
</comment>
<dbReference type="InterPro" id="IPR017853">
    <property type="entry name" value="GH"/>
</dbReference>
<dbReference type="GO" id="GO:0004553">
    <property type="term" value="F:hydrolase activity, hydrolyzing O-glycosyl compounds"/>
    <property type="evidence" value="ECO:0007669"/>
    <property type="project" value="InterPro"/>
</dbReference>
<dbReference type="GO" id="GO:0009254">
    <property type="term" value="P:peptidoglycan turnover"/>
    <property type="evidence" value="ECO:0007669"/>
    <property type="project" value="TreeGrafter"/>
</dbReference>
<dbReference type="EMBL" id="CDMC01000026">
    <property type="protein sequence ID" value="CEL11447.1"/>
    <property type="molecule type" value="Genomic_DNA"/>
</dbReference>
<protein>
    <recommendedName>
        <fullName evidence="6">Glycoside hydrolase family 3 N-terminal domain-containing protein</fullName>
    </recommendedName>
</protein>
<accession>A0A0U5GJA6</accession>
<dbReference type="InterPro" id="IPR016181">
    <property type="entry name" value="Acyl_CoA_acyltransferase"/>
</dbReference>
<keyword evidence="4" id="KW-0119">Carbohydrate metabolism</keyword>
<evidence type="ECO:0000313" key="8">
    <source>
        <dbReference type="Proteomes" id="UP000054771"/>
    </source>
</evidence>
<evidence type="ECO:0000259" key="6">
    <source>
        <dbReference type="Pfam" id="PF00933"/>
    </source>
</evidence>
<keyword evidence="5" id="KW-0326">Glycosidase</keyword>
<evidence type="ECO:0000256" key="4">
    <source>
        <dbReference type="ARBA" id="ARBA00023277"/>
    </source>
</evidence>
<evidence type="ECO:0000256" key="2">
    <source>
        <dbReference type="ARBA" id="ARBA00022801"/>
    </source>
</evidence>
<sequence>MTAREMSCLGINWILGPALDVILDSAVPGFGSRSFGDDPEEVAKMGRAFIRGLRDGGVASLAKHFPLGGSLKFDESSTTVPIIHETLEQLRHKVLVPFREAVKEGVPSVMACGVAISSLGPRLLHACFSRKIVTELLREQLGFEGVVVSECLEMTSIAPNVGVGQATIMGIRAGCDILTICRSLPLQVEAFASLSLALENGGLSWDLIQRATERVMRLRAAHTSWSRALNPGALQQLAPNRLSHRTLATRVYKESMTLIRDDAGNIPLTKVLSDSSTVLILSPLLLHRTSDGASTTTSCPPLPAPRETAKTVLQKGEEHFQHFGHALASYKIGQVLHTSYTSHGVREEHERLIADADAIIIFTADALRNQYQVAFAKHVAAICKLRALDNNRPKRLILASVSTPFDFPTEATWFGTQICAYNSSIIALRCLAGVLGGEVAPTGRLPRLTPAREVSIAEGTHHQTWLVEQLDLEKDQQALVRFFKETAQDNPDGRSPREDLYALLVSCYSENMRRPFDTRLPVDFQGFVIRNTSTKVIYGFASALYWPHLRRGFLGDVLVLPERRGLSMGRDLCTSVARYLTQRHRIDRIQFGSPILATTPGLPVPVDSNSPSDLGFFTSLKRLSGWDFTLNTNTPRLASFRNARLDSTYQECVQRGWTRQSGAETLVIEQTQSTRCGRELLGLARETAAIRTRNYWILSLINQEVDPSREESFISDESFQELKQSGLIATLAGSGRTVAFLPLVTRECPLARYTPSLRSLPASTLALLCPIISQAGSRETQSRRDILRQLLVVAVDDARRRGMQTLVAHAIPTSDLFAEVLMDSGFAQEATFAAIDMTLGDTSQ</sequence>
<organism evidence="7 8">
    <name type="scientific">Aspergillus calidoustus</name>
    <dbReference type="NCBI Taxonomy" id="454130"/>
    <lineage>
        <taxon>Eukaryota</taxon>
        <taxon>Fungi</taxon>
        <taxon>Dikarya</taxon>
        <taxon>Ascomycota</taxon>
        <taxon>Pezizomycotina</taxon>
        <taxon>Eurotiomycetes</taxon>
        <taxon>Eurotiomycetidae</taxon>
        <taxon>Eurotiales</taxon>
        <taxon>Aspergillaceae</taxon>
        <taxon>Aspergillus</taxon>
        <taxon>Aspergillus subgen. Nidulantes</taxon>
    </lineage>
</organism>
<dbReference type="InterPro" id="IPR050226">
    <property type="entry name" value="NagZ_Beta-hexosaminidase"/>
</dbReference>
<evidence type="ECO:0000256" key="1">
    <source>
        <dbReference type="ARBA" id="ARBA00005336"/>
    </source>
</evidence>
<keyword evidence="3" id="KW-0325">Glycoprotein</keyword>
<gene>
    <name evidence="7" type="ORF">ASPCAL14549</name>
</gene>
<dbReference type="PANTHER" id="PTHR30480">
    <property type="entry name" value="BETA-HEXOSAMINIDASE-RELATED"/>
    <property type="match status" value="1"/>
</dbReference>
<keyword evidence="8" id="KW-1185">Reference proteome</keyword>
<dbReference type="PANTHER" id="PTHR30480:SF8">
    <property type="entry name" value="PUTATIVE (AFU_ORTHOLOGUE AFUA_8G04060)-RELATED"/>
    <property type="match status" value="1"/>
</dbReference>
<dbReference type="Pfam" id="PF00933">
    <property type="entry name" value="Glyco_hydro_3"/>
    <property type="match status" value="1"/>
</dbReference>
<dbReference type="GO" id="GO:0005975">
    <property type="term" value="P:carbohydrate metabolic process"/>
    <property type="evidence" value="ECO:0007669"/>
    <property type="project" value="InterPro"/>
</dbReference>
<feature type="domain" description="Glycoside hydrolase family 3 N-terminal" evidence="6">
    <location>
        <begin position="2"/>
        <end position="218"/>
    </location>
</feature>
<dbReference type="InterPro" id="IPR036962">
    <property type="entry name" value="Glyco_hydro_3_N_sf"/>
</dbReference>
<dbReference type="Gene3D" id="3.40.50.1700">
    <property type="entry name" value="Glycoside hydrolase family 3 C-terminal domain"/>
    <property type="match status" value="1"/>
</dbReference>
<dbReference type="SUPFAM" id="SSF51445">
    <property type="entry name" value="(Trans)glycosidases"/>
    <property type="match status" value="1"/>
</dbReference>